<reference evidence="1" key="1">
    <citation type="submission" date="2023-04" db="EMBL/GenBank/DDBJ databases">
        <title>A chromosome-level genome assembly of the parasitoid wasp Eretmocerus hayati.</title>
        <authorList>
            <person name="Zhong Y."/>
            <person name="Liu S."/>
            <person name="Liu Y."/>
        </authorList>
    </citation>
    <scope>NUCLEOTIDE SEQUENCE</scope>
    <source>
        <strain evidence="1">ZJU_SS_LIU_2023</strain>
    </source>
</reference>
<name>A0ACC2P3P5_9HYME</name>
<keyword evidence="2" id="KW-1185">Reference proteome</keyword>
<dbReference type="Proteomes" id="UP001239111">
    <property type="component" value="Chromosome 2"/>
</dbReference>
<sequence length="148" mass="16895">MHLGNHPIISAAFQSRHNFSVSITGILWGDPGYGCKRYLFTPFVQPSNAAEQAFNDSLISTKSSIERIFGRWEKKFPCLRLGLSTKLDTSIATVCATAVLWNIHVNLNYSNRWDPENFEIQAEAFAEPPRADLSGLEYRREYVMRYFA</sequence>
<gene>
    <name evidence="1" type="ORF">QAD02_013792</name>
</gene>
<dbReference type="EMBL" id="CM056742">
    <property type="protein sequence ID" value="KAJ8678005.1"/>
    <property type="molecule type" value="Genomic_DNA"/>
</dbReference>
<organism evidence="1 2">
    <name type="scientific">Eretmocerus hayati</name>
    <dbReference type="NCBI Taxonomy" id="131215"/>
    <lineage>
        <taxon>Eukaryota</taxon>
        <taxon>Metazoa</taxon>
        <taxon>Ecdysozoa</taxon>
        <taxon>Arthropoda</taxon>
        <taxon>Hexapoda</taxon>
        <taxon>Insecta</taxon>
        <taxon>Pterygota</taxon>
        <taxon>Neoptera</taxon>
        <taxon>Endopterygota</taxon>
        <taxon>Hymenoptera</taxon>
        <taxon>Apocrita</taxon>
        <taxon>Proctotrupomorpha</taxon>
        <taxon>Chalcidoidea</taxon>
        <taxon>Aphelinidae</taxon>
        <taxon>Aphelininae</taxon>
        <taxon>Eretmocerus</taxon>
    </lineage>
</organism>
<accession>A0ACC2P3P5</accession>
<evidence type="ECO:0000313" key="2">
    <source>
        <dbReference type="Proteomes" id="UP001239111"/>
    </source>
</evidence>
<proteinExistence type="predicted"/>
<protein>
    <submittedName>
        <fullName evidence="1">Uncharacterized protein</fullName>
    </submittedName>
</protein>
<evidence type="ECO:0000313" key="1">
    <source>
        <dbReference type="EMBL" id="KAJ8678005.1"/>
    </source>
</evidence>
<comment type="caution">
    <text evidence="1">The sequence shown here is derived from an EMBL/GenBank/DDBJ whole genome shotgun (WGS) entry which is preliminary data.</text>
</comment>